<keyword evidence="10" id="KW-0963">Cytoplasm</keyword>
<dbReference type="UniPathway" id="UPA00048">
    <property type="reaction ID" value="UER00070"/>
</dbReference>
<dbReference type="Pfam" id="PF08502">
    <property type="entry name" value="LeuA_dimer"/>
    <property type="match status" value="1"/>
</dbReference>
<dbReference type="InterPro" id="IPR005668">
    <property type="entry name" value="IPM_Synthase"/>
</dbReference>
<evidence type="ECO:0000256" key="9">
    <source>
        <dbReference type="ARBA" id="ARBA00023304"/>
    </source>
</evidence>
<protein>
    <recommendedName>
        <fullName evidence="4 10">2-isopropylmalate synthase</fullName>
        <ecNumber evidence="4 10">2.3.3.13</ecNumber>
    </recommendedName>
    <alternativeName>
        <fullName evidence="10">Alpha-IPM synthase</fullName>
    </alternativeName>
    <alternativeName>
        <fullName evidence="10">Alpha-isopropylmalate synthase</fullName>
    </alternativeName>
</protein>
<dbReference type="SUPFAM" id="SSF89000">
    <property type="entry name" value="post-HMGL domain-like"/>
    <property type="match status" value="1"/>
</dbReference>
<comment type="catalytic activity">
    <reaction evidence="1 10">
        <text>3-methyl-2-oxobutanoate + acetyl-CoA + H2O = (2S)-2-isopropylmalate + CoA + H(+)</text>
        <dbReference type="Rhea" id="RHEA:21524"/>
        <dbReference type="ChEBI" id="CHEBI:1178"/>
        <dbReference type="ChEBI" id="CHEBI:11851"/>
        <dbReference type="ChEBI" id="CHEBI:15377"/>
        <dbReference type="ChEBI" id="CHEBI:15378"/>
        <dbReference type="ChEBI" id="CHEBI:57287"/>
        <dbReference type="ChEBI" id="CHEBI:57288"/>
        <dbReference type="EC" id="2.3.3.13"/>
    </reaction>
</comment>
<proteinExistence type="inferred from homology"/>
<accession>A0A5C8ZCW3</accession>
<comment type="subunit">
    <text evidence="10">Homodimer.</text>
</comment>
<dbReference type="PANTHER" id="PTHR46911">
    <property type="match status" value="1"/>
</dbReference>
<dbReference type="GO" id="GO:0003852">
    <property type="term" value="F:2-isopropylmalate synthase activity"/>
    <property type="evidence" value="ECO:0007669"/>
    <property type="project" value="UniProtKB-UniRule"/>
</dbReference>
<dbReference type="Proteomes" id="UP000321764">
    <property type="component" value="Unassembled WGS sequence"/>
</dbReference>
<comment type="function">
    <text evidence="10">Catalyzes the condensation of the acetyl group of acetyl-CoA with 3-methyl-2-oxobutanoate (2-ketoisovalerate) to form 3-carboxy-3-hydroxy-4-methylpentanoate (2-isopropylmalate).</text>
</comment>
<dbReference type="InterPro" id="IPR000891">
    <property type="entry name" value="PYR_CT"/>
</dbReference>
<feature type="binding site" evidence="10">
    <location>
        <position position="283"/>
    </location>
    <ligand>
        <name>Mg(2+)</name>
        <dbReference type="ChEBI" id="CHEBI:18420"/>
    </ligand>
</feature>
<feature type="binding site" evidence="10">
    <location>
        <position position="249"/>
    </location>
    <ligand>
        <name>Mg(2+)</name>
        <dbReference type="ChEBI" id="CHEBI:18420"/>
    </ligand>
</feature>
<evidence type="ECO:0000256" key="1">
    <source>
        <dbReference type="ARBA" id="ARBA00000064"/>
    </source>
</evidence>
<dbReference type="SUPFAM" id="SSF51569">
    <property type="entry name" value="Aldolase"/>
    <property type="match status" value="1"/>
</dbReference>
<dbReference type="PROSITE" id="PS00816">
    <property type="entry name" value="AIPM_HOMOCIT_SYNTH_2"/>
    <property type="match status" value="1"/>
</dbReference>
<keyword evidence="9 10" id="KW-0100">Branched-chain amino acid biosynthesis</keyword>
<feature type="domain" description="Pyruvate carboxyltransferase" evidence="11">
    <location>
        <begin position="34"/>
        <end position="308"/>
    </location>
</feature>
<gene>
    <name evidence="10 12" type="primary">leuA</name>
    <name evidence="12" type="ORF">FME95_09265</name>
</gene>
<evidence type="ECO:0000256" key="7">
    <source>
        <dbReference type="ARBA" id="ARBA00022679"/>
    </source>
</evidence>
<dbReference type="GO" id="GO:0003985">
    <property type="term" value="F:acetyl-CoA C-acetyltransferase activity"/>
    <property type="evidence" value="ECO:0007669"/>
    <property type="project" value="UniProtKB-UniRule"/>
</dbReference>
<dbReference type="OrthoDB" id="9803573at2"/>
<dbReference type="InterPro" id="IPR036230">
    <property type="entry name" value="LeuA_allosteric_dom_sf"/>
</dbReference>
<keyword evidence="12" id="KW-0012">Acyltransferase</keyword>
<comment type="pathway">
    <text evidence="2 10">Amino-acid biosynthesis; L-leucine biosynthesis; L-leucine from 3-methyl-2-oxobutanoate: step 1/4.</text>
</comment>
<dbReference type="InterPro" id="IPR039371">
    <property type="entry name" value="LeuA_N_DRE-TIM"/>
</dbReference>
<name>A0A5C8ZCW3_9GAMM</name>
<evidence type="ECO:0000256" key="10">
    <source>
        <dbReference type="HAMAP-Rule" id="MF_00572"/>
    </source>
</evidence>
<comment type="caution">
    <text evidence="12">The sequence shown here is derived from an EMBL/GenBank/DDBJ whole genome shotgun (WGS) entry which is preliminary data.</text>
</comment>
<dbReference type="PANTHER" id="PTHR46911:SF1">
    <property type="entry name" value="2-ISOPROPYLMALATE SYNTHASE"/>
    <property type="match status" value="1"/>
</dbReference>
<evidence type="ECO:0000313" key="12">
    <source>
        <dbReference type="EMBL" id="TXR55003.1"/>
    </source>
</evidence>
<keyword evidence="5 10" id="KW-0432">Leucine biosynthesis</keyword>
<evidence type="ECO:0000256" key="3">
    <source>
        <dbReference type="ARBA" id="ARBA00009767"/>
    </source>
</evidence>
<dbReference type="Gene3D" id="3.20.20.70">
    <property type="entry name" value="Aldolase class I"/>
    <property type="match status" value="1"/>
</dbReference>
<dbReference type="NCBIfam" id="TIGR00970">
    <property type="entry name" value="leuA_yeast"/>
    <property type="match status" value="1"/>
</dbReference>
<feature type="binding site" evidence="10">
    <location>
        <position position="247"/>
    </location>
    <ligand>
        <name>Mg(2+)</name>
        <dbReference type="ChEBI" id="CHEBI:18420"/>
    </ligand>
</feature>
<dbReference type="GO" id="GO:0005737">
    <property type="term" value="C:cytoplasm"/>
    <property type="evidence" value="ECO:0007669"/>
    <property type="project" value="UniProtKB-SubCell"/>
</dbReference>
<dbReference type="InterPro" id="IPR013709">
    <property type="entry name" value="2-isopropylmalate_synth_dimer"/>
</dbReference>
<dbReference type="Pfam" id="PF22615">
    <property type="entry name" value="IPMS_D2"/>
    <property type="match status" value="1"/>
</dbReference>
<dbReference type="SUPFAM" id="SSF110921">
    <property type="entry name" value="2-isopropylmalate synthase LeuA, allosteric (dimerisation) domain"/>
    <property type="match status" value="1"/>
</dbReference>
<keyword evidence="13" id="KW-1185">Reference proteome</keyword>
<dbReference type="AlphaFoldDB" id="A0A5C8ZCW3"/>
<dbReference type="SMART" id="SM00917">
    <property type="entry name" value="LeuA_dimer"/>
    <property type="match status" value="1"/>
</dbReference>
<dbReference type="CDD" id="cd07942">
    <property type="entry name" value="DRE_TIM_LeuA"/>
    <property type="match status" value="1"/>
</dbReference>
<dbReference type="Pfam" id="PF00682">
    <property type="entry name" value="HMGL-like"/>
    <property type="match status" value="1"/>
</dbReference>
<dbReference type="GO" id="GO:0000287">
    <property type="term" value="F:magnesium ion binding"/>
    <property type="evidence" value="ECO:0007669"/>
    <property type="project" value="UniProtKB-UniRule"/>
</dbReference>
<sequence length="558" mass="61611">MADAGSFDHTKYRAYPALSLKDRTWPDQQLTKAPTLCSVDLRDGNQALVKPMNVEQKVKMFKLLVKLGFKEIEIGFPAAAQPEFDFARRLIEENLIPDDVTIQVLTQAREHLIERTFESMVGVKRAIIHVYNSTSTVQREQTFGMSQDQVSDIAVQGAKWVQDYAAKYPQSEWAFEYSPESFTGTEVDYALEVCNRVIDVWQPQQGRHVIINLPATVEMATPNVYADQIEYMCRGLHQREHIAVSLHTHNDRGCGVAATELGLMAGADRVEGALFGNGERTGNMDLVTLAMNFYSQGIDPTLDFSDVQEMIDVYTECTDLPVHPRHPWVGELVYTAFSGSHQDAIRKSLQYHNDHQVPHWEVAYLPINPADLGRNYEAVVRINSQSGKGGVAHVLERDYGIELPKWLHGHVSKVVQSVAEKAGAEVSSAQIKALFDEHFLAIPQSWNLSGYDLTSSAQATQATFRIEATEPLALKGVGQGALEALADAVGKHFQVSVKVTQFDEHALRQGTDSDAIACLSIDVDGIESVAVAIHEDTTTANLQALLSAVGRVSAQLPG</sequence>
<dbReference type="InterPro" id="IPR054692">
    <property type="entry name" value="LeuA-like_post-cat"/>
</dbReference>
<dbReference type="Gene3D" id="3.30.160.270">
    <property type="match status" value="1"/>
</dbReference>
<dbReference type="EC" id="2.3.3.13" evidence="4 10"/>
<keyword evidence="8 10" id="KW-0479">Metal-binding</keyword>
<evidence type="ECO:0000259" key="11">
    <source>
        <dbReference type="PROSITE" id="PS50991"/>
    </source>
</evidence>
<keyword evidence="6 10" id="KW-0028">Amino-acid biosynthesis</keyword>
<dbReference type="PROSITE" id="PS50991">
    <property type="entry name" value="PYR_CT"/>
    <property type="match status" value="1"/>
</dbReference>
<evidence type="ECO:0000256" key="2">
    <source>
        <dbReference type="ARBA" id="ARBA00004689"/>
    </source>
</evidence>
<evidence type="ECO:0000313" key="13">
    <source>
        <dbReference type="Proteomes" id="UP000321764"/>
    </source>
</evidence>
<comment type="cofactor">
    <cofactor evidence="10">
        <name>Mg(2+)</name>
        <dbReference type="ChEBI" id="CHEBI:18420"/>
    </cofactor>
</comment>
<dbReference type="HAMAP" id="MF_00572">
    <property type="entry name" value="LeuA_type2"/>
    <property type="match status" value="1"/>
</dbReference>
<feature type="binding site" evidence="10">
    <location>
        <position position="43"/>
    </location>
    <ligand>
        <name>Mg(2+)</name>
        <dbReference type="ChEBI" id="CHEBI:18420"/>
    </ligand>
</feature>
<dbReference type="PROSITE" id="PS00815">
    <property type="entry name" value="AIPM_HOMOCIT_SYNTH_1"/>
    <property type="match status" value="1"/>
</dbReference>
<dbReference type="EMBL" id="VKAD01000001">
    <property type="protein sequence ID" value="TXR55003.1"/>
    <property type="molecule type" value="Genomic_DNA"/>
</dbReference>
<dbReference type="InterPro" id="IPR002034">
    <property type="entry name" value="AIPM/Hcit_synth_CS"/>
</dbReference>
<feature type="region of interest" description="Regulatory domain" evidence="10">
    <location>
        <begin position="442"/>
        <end position="558"/>
    </location>
</feature>
<dbReference type="InterPro" id="IPR013785">
    <property type="entry name" value="Aldolase_TIM"/>
</dbReference>
<dbReference type="NCBIfam" id="NF002991">
    <property type="entry name" value="PRK03739.1"/>
    <property type="match status" value="1"/>
</dbReference>
<keyword evidence="7 10" id="KW-0808">Transferase</keyword>
<comment type="similarity">
    <text evidence="3 10">Belongs to the alpha-IPM synthase/homocitrate synthase family. LeuA type 2 subfamily.</text>
</comment>
<evidence type="ECO:0000256" key="5">
    <source>
        <dbReference type="ARBA" id="ARBA00022430"/>
    </source>
</evidence>
<evidence type="ECO:0000256" key="8">
    <source>
        <dbReference type="ARBA" id="ARBA00022723"/>
    </source>
</evidence>
<evidence type="ECO:0000256" key="6">
    <source>
        <dbReference type="ARBA" id="ARBA00022605"/>
    </source>
</evidence>
<keyword evidence="10" id="KW-0460">Magnesium</keyword>
<organism evidence="12 13">
    <name type="scientific">Reinekea thalattae</name>
    <dbReference type="NCBI Taxonomy" id="2593301"/>
    <lineage>
        <taxon>Bacteria</taxon>
        <taxon>Pseudomonadati</taxon>
        <taxon>Pseudomonadota</taxon>
        <taxon>Gammaproteobacteria</taxon>
        <taxon>Oceanospirillales</taxon>
        <taxon>Saccharospirillaceae</taxon>
        <taxon>Reinekea</taxon>
    </lineage>
</organism>
<evidence type="ECO:0000256" key="4">
    <source>
        <dbReference type="ARBA" id="ARBA00012973"/>
    </source>
</evidence>
<comment type="subcellular location">
    <subcellularLocation>
        <location evidence="10">Cytoplasm</location>
    </subcellularLocation>
</comment>
<dbReference type="GO" id="GO:0009098">
    <property type="term" value="P:L-leucine biosynthetic process"/>
    <property type="evidence" value="ECO:0007669"/>
    <property type="project" value="UniProtKB-UniRule"/>
</dbReference>
<reference evidence="12 13" key="1">
    <citation type="submission" date="2019-07" db="EMBL/GenBank/DDBJ databases">
        <title>Reinekea sp. strain SSH23 genome sequencing and assembly.</title>
        <authorList>
            <person name="Kim I."/>
        </authorList>
    </citation>
    <scope>NUCLEOTIDE SEQUENCE [LARGE SCALE GENOMIC DNA]</scope>
    <source>
        <strain evidence="12 13">SSH23</strain>
    </source>
</reference>